<reference evidence="12" key="1">
    <citation type="journal article" date="2019" name="Int. J. Syst. Evol. Microbiol.">
        <title>The Global Catalogue of Microorganisms (GCM) 10K type strain sequencing project: providing services to taxonomists for standard genome sequencing and annotation.</title>
        <authorList>
            <consortium name="The Broad Institute Genomics Platform"/>
            <consortium name="The Broad Institute Genome Sequencing Center for Infectious Disease"/>
            <person name="Wu L."/>
            <person name="Ma J."/>
        </authorList>
    </citation>
    <scope>NUCLEOTIDE SEQUENCE [LARGE SCALE GENOMIC DNA]</scope>
    <source>
        <strain evidence="12">CGMCC 4.6997</strain>
    </source>
</reference>
<feature type="transmembrane region" description="Helical" evidence="9">
    <location>
        <begin position="367"/>
        <end position="388"/>
    </location>
</feature>
<evidence type="ECO:0000256" key="9">
    <source>
        <dbReference type="SAM" id="Phobius"/>
    </source>
</evidence>
<keyword evidence="5 9" id="KW-0812">Transmembrane</keyword>
<evidence type="ECO:0000256" key="3">
    <source>
        <dbReference type="ARBA" id="ARBA00022449"/>
    </source>
</evidence>
<dbReference type="SUPFAM" id="SSF116726">
    <property type="entry name" value="TrkA C-terminal domain-like"/>
    <property type="match status" value="1"/>
</dbReference>
<evidence type="ECO:0000256" key="2">
    <source>
        <dbReference type="ARBA" id="ARBA00022448"/>
    </source>
</evidence>
<evidence type="ECO:0000259" key="10">
    <source>
        <dbReference type="PROSITE" id="PS51202"/>
    </source>
</evidence>
<dbReference type="PROSITE" id="PS51202">
    <property type="entry name" value="RCK_C"/>
    <property type="match status" value="1"/>
</dbReference>
<feature type="transmembrane region" description="Helical" evidence="9">
    <location>
        <begin position="94"/>
        <end position="115"/>
    </location>
</feature>
<dbReference type="Pfam" id="PF02080">
    <property type="entry name" value="TrkA_C"/>
    <property type="match status" value="1"/>
</dbReference>
<evidence type="ECO:0000256" key="4">
    <source>
        <dbReference type="ARBA" id="ARBA00022475"/>
    </source>
</evidence>
<evidence type="ECO:0000256" key="6">
    <source>
        <dbReference type="ARBA" id="ARBA00022989"/>
    </source>
</evidence>
<proteinExistence type="predicted"/>
<comment type="subcellular location">
    <subcellularLocation>
        <location evidence="1">Cell membrane</location>
        <topology evidence="1">Multi-pass membrane protein</topology>
    </subcellularLocation>
</comment>
<feature type="transmembrane region" description="Helical" evidence="9">
    <location>
        <begin position="270"/>
        <end position="290"/>
    </location>
</feature>
<evidence type="ECO:0000256" key="7">
    <source>
        <dbReference type="ARBA" id="ARBA00023065"/>
    </source>
</evidence>
<feature type="transmembrane region" description="Helical" evidence="9">
    <location>
        <begin position="163"/>
        <end position="184"/>
    </location>
</feature>
<feature type="transmembrane region" description="Helical" evidence="9">
    <location>
        <begin position="35"/>
        <end position="53"/>
    </location>
</feature>
<feature type="transmembrane region" description="Helical" evidence="9">
    <location>
        <begin position="6"/>
        <end position="23"/>
    </location>
</feature>
<evidence type="ECO:0000256" key="1">
    <source>
        <dbReference type="ARBA" id="ARBA00004651"/>
    </source>
</evidence>
<dbReference type="InterPro" id="IPR038770">
    <property type="entry name" value="Na+/solute_symporter_sf"/>
</dbReference>
<protein>
    <submittedName>
        <fullName evidence="11">Cation:proton antiporter</fullName>
    </submittedName>
</protein>
<feature type="transmembrane region" description="Helical" evidence="9">
    <location>
        <begin position="302"/>
        <end position="324"/>
    </location>
</feature>
<keyword evidence="4" id="KW-1003">Cell membrane</keyword>
<dbReference type="InterPro" id="IPR006037">
    <property type="entry name" value="RCK_C"/>
</dbReference>
<dbReference type="Gene3D" id="3.30.70.1450">
    <property type="entry name" value="Regulator of K+ conductance, C-terminal domain"/>
    <property type="match status" value="1"/>
</dbReference>
<dbReference type="InterPro" id="IPR006153">
    <property type="entry name" value="Cation/H_exchanger_TM"/>
</dbReference>
<evidence type="ECO:0000313" key="12">
    <source>
        <dbReference type="Proteomes" id="UP001596039"/>
    </source>
</evidence>
<feature type="domain" description="RCK C-terminal" evidence="10">
    <location>
        <begin position="404"/>
        <end position="484"/>
    </location>
</feature>
<keyword evidence="7" id="KW-0406">Ion transport</keyword>
<dbReference type="Gene3D" id="1.20.1530.20">
    <property type="match status" value="1"/>
</dbReference>
<keyword evidence="6 9" id="KW-1133">Transmembrane helix</keyword>
<dbReference type="RefSeq" id="WP_386739305.1">
    <property type="nucleotide sequence ID" value="NZ_JBHSMG010000001.1"/>
</dbReference>
<gene>
    <name evidence="11" type="ORF">ACFPJ4_05605</name>
</gene>
<evidence type="ECO:0000256" key="5">
    <source>
        <dbReference type="ARBA" id="ARBA00022692"/>
    </source>
</evidence>
<dbReference type="PANTHER" id="PTHR32507:SF7">
    <property type="entry name" value="K(+)_H(+) ANTIPORTER NHAP2"/>
    <property type="match status" value="1"/>
</dbReference>
<name>A0ABW0NPY7_9MICO</name>
<feature type="transmembrane region" description="Helical" evidence="9">
    <location>
        <begin position="244"/>
        <end position="263"/>
    </location>
</feature>
<dbReference type="Pfam" id="PF00999">
    <property type="entry name" value="Na_H_Exchanger"/>
    <property type="match status" value="1"/>
</dbReference>
<organism evidence="11 12">
    <name type="scientific">Lysinimonas soli</name>
    <dbReference type="NCBI Taxonomy" id="1074233"/>
    <lineage>
        <taxon>Bacteria</taxon>
        <taxon>Bacillati</taxon>
        <taxon>Actinomycetota</taxon>
        <taxon>Actinomycetes</taxon>
        <taxon>Micrococcales</taxon>
        <taxon>Microbacteriaceae</taxon>
        <taxon>Lysinimonas</taxon>
    </lineage>
</organism>
<dbReference type="Proteomes" id="UP001596039">
    <property type="component" value="Unassembled WGS sequence"/>
</dbReference>
<feature type="transmembrane region" description="Helical" evidence="9">
    <location>
        <begin position="190"/>
        <end position="209"/>
    </location>
</feature>
<feature type="transmembrane region" description="Helical" evidence="9">
    <location>
        <begin position="336"/>
        <end position="355"/>
    </location>
</feature>
<feature type="transmembrane region" description="Helical" evidence="9">
    <location>
        <begin position="121"/>
        <end position="142"/>
    </location>
</feature>
<keyword evidence="2" id="KW-0813">Transport</keyword>
<dbReference type="InterPro" id="IPR036721">
    <property type="entry name" value="RCK_C_sf"/>
</dbReference>
<dbReference type="PANTHER" id="PTHR32507">
    <property type="entry name" value="NA(+)/H(+) ANTIPORTER 1"/>
    <property type="match status" value="1"/>
</dbReference>
<keyword evidence="3" id="KW-0050">Antiport</keyword>
<comment type="caution">
    <text evidence="11">The sequence shown here is derived from an EMBL/GenBank/DDBJ whole genome shotgun (WGS) entry which is preliminary data.</text>
</comment>
<accession>A0ABW0NPY7</accession>
<keyword evidence="12" id="KW-1185">Reference proteome</keyword>
<feature type="transmembrane region" description="Helical" evidence="9">
    <location>
        <begin position="65"/>
        <end position="82"/>
    </location>
</feature>
<sequence>MSELDGFTLALGLGALALIAAVLSNQLSSWIRIPAPALFLVAAAALATAFPALGGVPRLLDEEVVSVALVFILFDGGMHIGWRRFRASALPITWLGIAGTAVTAVGIAAVAHFLLGFDWRLAFLLGAALSPTDPAVVFSVLGKREIAGRSGTILEGESGANDPVGIALMVSLLAATGTGLDAVAGGVAEFALQMLVGAVVGVGGGWLLARLMRRISLSNEALHSIWTLACVLLLYALATLLHGSGFLAVFLAGILSGDSRAPFKREIERFSAGIASLGEIVVFTLLGLSISVSDVLRADVLVPGLVIAALLIFVIRPVLVGLISWPLRLSRGERGFLLWAGLKGAVPILLGIFILEADVPQAQRMYGIIFVVVLVSVVLQGGLVPLFARLFGVPMRIIEPEPWAVGVRLNEEPQGFHRIVLQPDSPVIGRRVGELDLGDDAWVSFVRRDGRLVTLRPSTKLRVGDEVLALAESERRLNELFDPR</sequence>
<dbReference type="EMBL" id="JBHSMG010000001">
    <property type="protein sequence ID" value="MFC5501718.1"/>
    <property type="molecule type" value="Genomic_DNA"/>
</dbReference>
<evidence type="ECO:0000256" key="8">
    <source>
        <dbReference type="ARBA" id="ARBA00023136"/>
    </source>
</evidence>
<evidence type="ECO:0000313" key="11">
    <source>
        <dbReference type="EMBL" id="MFC5501718.1"/>
    </source>
</evidence>
<keyword evidence="8 9" id="KW-0472">Membrane</keyword>